<dbReference type="Pfam" id="PF02511">
    <property type="entry name" value="Thy1"/>
    <property type="match status" value="1"/>
</dbReference>
<dbReference type="PANTHER" id="PTHR34934:SF1">
    <property type="entry name" value="FLAVIN-DEPENDENT THYMIDYLATE SYNTHASE"/>
    <property type="match status" value="1"/>
</dbReference>
<dbReference type="EMBL" id="NEXD01000001">
    <property type="protein sequence ID" value="PSN86893.1"/>
    <property type="molecule type" value="Genomic_DNA"/>
</dbReference>
<dbReference type="GO" id="GO:0006231">
    <property type="term" value="P:dTMP biosynthetic process"/>
    <property type="evidence" value="ECO:0007669"/>
    <property type="project" value="InterPro"/>
</dbReference>
<dbReference type="PANTHER" id="PTHR34934">
    <property type="entry name" value="FLAVIN-DEPENDENT THYMIDYLATE SYNTHASE"/>
    <property type="match status" value="1"/>
</dbReference>
<dbReference type="GO" id="GO:0050797">
    <property type="term" value="F:thymidylate synthase (FAD) activity"/>
    <property type="evidence" value="ECO:0007669"/>
    <property type="project" value="InterPro"/>
</dbReference>
<evidence type="ECO:0000313" key="1">
    <source>
        <dbReference type="EMBL" id="PSN86893.1"/>
    </source>
</evidence>
<dbReference type="GO" id="GO:0050660">
    <property type="term" value="F:flavin adenine dinucleotide binding"/>
    <property type="evidence" value="ECO:0007669"/>
    <property type="project" value="InterPro"/>
</dbReference>
<accession>A0A2R6AKN6</accession>
<dbReference type="Gene3D" id="3.30.1360.170">
    <property type="match status" value="2"/>
</dbReference>
<dbReference type="Proteomes" id="UP000240569">
    <property type="component" value="Unassembled WGS sequence"/>
</dbReference>
<organism evidence="1 2">
    <name type="scientific">Candidatus Marsarchaeota G1 archaeon BE_D</name>
    <dbReference type="NCBI Taxonomy" id="1978156"/>
    <lineage>
        <taxon>Archaea</taxon>
        <taxon>Candidatus Marsarchaeota</taxon>
        <taxon>Candidatus Marsarchaeota group 1</taxon>
    </lineage>
</organism>
<reference evidence="1 2" key="1">
    <citation type="submission" date="2017-04" db="EMBL/GenBank/DDBJ databases">
        <title>Novel microbial lineages endemic to geothermal iron-oxide mats fill important gaps in the evolutionary history of Archaea.</title>
        <authorList>
            <person name="Jay Z.J."/>
            <person name="Beam J.P."/>
            <person name="Dlakic M."/>
            <person name="Rusch D.B."/>
            <person name="Kozubal M.A."/>
            <person name="Inskeep W.P."/>
        </authorList>
    </citation>
    <scope>NUCLEOTIDE SEQUENCE [LARGE SCALE GENOMIC DNA]</scope>
    <source>
        <strain evidence="1">BE_D</strain>
    </source>
</reference>
<dbReference type="CDD" id="cd20175">
    <property type="entry name" value="ThyX"/>
    <property type="match status" value="1"/>
</dbReference>
<comment type="caution">
    <text evidence="1">The sequence shown here is derived from an EMBL/GenBank/DDBJ whole genome shotgun (WGS) entry which is preliminary data.</text>
</comment>
<evidence type="ECO:0008006" key="3">
    <source>
        <dbReference type="Google" id="ProtNLM"/>
    </source>
</evidence>
<dbReference type="GO" id="GO:0070402">
    <property type="term" value="F:NADPH binding"/>
    <property type="evidence" value="ECO:0007669"/>
    <property type="project" value="TreeGrafter"/>
</dbReference>
<sequence length="319" mass="37034">MVENEIPKEDARSVLPLAVNSNITTIGGGREFTYLVACSKNNSISLPSVIKDIVSQIENELVKVAPEVFRNRGPNYDLRRYYPAPQIFSRKNEFVEQAIKKSNGEKVTLLSFNENNLELNKEKIAKRIIDNDLSFYTNLLHIRATFLVKMSLEAAHQAIRHRTWNHDFESIYNAAERFEYVVPPKIQTSKFLQKYHEMIGELYDLYNETKYEISQEEAVIFLSNAHYIYDVIELDGWNIIGNLPLRTCEKAQWEIRSIAKLIASKIEWGSRDINFAGNRTLAFYALPPCHTFNVCFEDNSKEMCPIYYHKFVKPSMKNN</sequence>
<evidence type="ECO:0000313" key="2">
    <source>
        <dbReference type="Proteomes" id="UP000240569"/>
    </source>
</evidence>
<dbReference type="SUPFAM" id="SSF69796">
    <property type="entry name" value="Thymidylate synthase-complementing protein Thy1"/>
    <property type="match status" value="2"/>
</dbReference>
<gene>
    <name evidence="1" type="ORF">B9Q02_00355</name>
</gene>
<name>A0A2R6AKN6_9ARCH</name>
<dbReference type="InterPro" id="IPR036098">
    <property type="entry name" value="Thymidylate_synthase_ThyX_sf"/>
</dbReference>
<proteinExistence type="predicted"/>
<protein>
    <recommendedName>
        <fullName evidence="3">Thymidylate synthase (FAD)</fullName>
    </recommendedName>
</protein>
<dbReference type="PROSITE" id="PS51331">
    <property type="entry name" value="THYX"/>
    <property type="match status" value="1"/>
</dbReference>
<dbReference type="GO" id="GO:0004799">
    <property type="term" value="F:thymidylate synthase activity"/>
    <property type="evidence" value="ECO:0007669"/>
    <property type="project" value="TreeGrafter"/>
</dbReference>
<dbReference type="AlphaFoldDB" id="A0A2R6AKN6"/>
<dbReference type="InterPro" id="IPR003669">
    <property type="entry name" value="Thymidylate_synthase_ThyX"/>
</dbReference>